<keyword evidence="5 11" id="KW-0812">Transmembrane</keyword>
<evidence type="ECO:0000256" key="10">
    <source>
        <dbReference type="ARBA" id="ARBA00023136"/>
    </source>
</evidence>
<accession>A0ABQ8APH4</accession>
<dbReference type="Gene3D" id="1.10.510.10">
    <property type="entry name" value="Transferase(Phosphotransferase) domain 1"/>
    <property type="match status" value="1"/>
</dbReference>
<dbReference type="EC" id="3.5.4.26" evidence="3"/>
<dbReference type="Pfam" id="PF00383">
    <property type="entry name" value="dCMP_cyt_deam_1"/>
    <property type="match status" value="1"/>
</dbReference>
<gene>
    <name evidence="14" type="ORF">HID58_056881</name>
</gene>
<keyword evidence="15" id="KW-1185">Reference proteome</keyword>
<keyword evidence="8" id="KW-0862">Zinc</keyword>
<reference evidence="14 15" key="1">
    <citation type="submission" date="2021-05" db="EMBL/GenBank/DDBJ databases">
        <title>Genome Assembly of Synthetic Allotetraploid Brassica napus Reveals Homoeologous Exchanges between Subgenomes.</title>
        <authorList>
            <person name="Davis J.T."/>
        </authorList>
    </citation>
    <scope>NUCLEOTIDE SEQUENCE [LARGE SCALE GENOMIC DNA]</scope>
    <source>
        <strain evidence="15">cv. Da-Ae</strain>
        <tissue evidence="14">Seedling</tissue>
    </source>
</reference>
<evidence type="ECO:0000256" key="11">
    <source>
        <dbReference type="SAM" id="Phobius"/>
    </source>
</evidence>
<dbReference type="PROSITE" id="PS51747">
    <property type="entry name" value="CYT_DCMP_DEAMINASES_2"/>
    <property type="match status" value="1"/>
</dbReference>
<dbReference type="Pfam" id="PF08263">
    <property type="entry name" value="LRRNT_2"/>
    <property type="match status" value="1"/>
</dbReference>
<keyword evidence="6" id="KW-0479">Metal-binding</keyword>
<feature type="domain" description="CMP/dCMP-type deaminase" evidence="13">
    <location>
        <begin position="1150"/>
        <end position="1272"/>
    </location>
</feature>
<dbReference type="PROSITE" id="PS00903">
    <property type="entry name" value="CYT_DCMP_DEAMINASES_1"/>
    <property type="match status" value="1"/>
</dbReference>
<comment type="pathway">
    <text evidence="2">Cofactor biosynthesis; riboflavin biosynthesis; 5-amino-6-(D-ribitylamino)uracil from GTP: step 2/4.</text>
</comment>
<name>A0ABQ8APH4_BRANA</name>
<dbReference type="NCBIfam" id="TIGR00326">
    <property type="entry name" value="eubact_ribD"/>
    <property type="match status" value="1"/>
</dbReference>
<protein>
    <recommendedName>
        <fullName evidence="3">diaminohydroxyphosphoribosylaminopyrimidine deaminase</fullName>
        <ecNumber evidence="3">3.5.4.26</ecNumber>
    </recommendedName>
</protein>
<dbReference type="SUPFAM" id="SSF53927">
    <property type="entry name" value="Cytidine deaminase-like"/>
    <property type="match status" value="1"/>
</dbReference>
<dbReference type="InterPro" id="IPR013210">
    <property type="entry name" value="LRR_N_plant-typ"/>
</dbReference>
<dbReference type="Gene3D" id="3.40.430.10">
    <property type="entry name" value="Dihydrofolate Reductase, subunit A"/>
    <property type="match status" value="1"/>
</dbReference>
<evidence type="ECO:0000259" key="13">
    <source>
        <dbReference type="PROSITE" id="PS51747"/>
    </source>
</evidence>
<dbReference type="InterPro" id="IPR001611">
    <property type="entry name" value="Leu-rich_rpt"/>
</dbReference>
<dbReference type="InterPro" id="IPR004794">
    <property type="entry name" value="Eubact_RibD"/>
</dbReference>
<dbReference type="CDD" id="cd01284">
    <property type="entry name" value="Riboflavin_deaminase-reductase"/>
    <property type="match status" value="1"/>
</dbReference>
<feature type="transmembrane region" description="Helical" evidence="11">
    <location>
        <begin position="691"/>
        <end position="718"/>
    </location>
</feature>
<evidence type="ECO:0000256" key="1">
    <source>
        <dbReference type="ARBA" id="ARBA00004370"/>
    </source>
</evidence>
<dbReference type="Proteomes" id="UP000824890">
    <property type="component" value="Unassembled WGS sequence"/>
</dbReference>
<comment type="caution">
    <text evidence="14">The sequence shown here is derived from an EMBL/GenBank/DDBJ whole genome shotgun (WGS) entry which is preliminary data.</text>
</comment>
<dbReference type="InterPro" id="IPR011009">
    <property type="entry name" value="Kinase-like_dom_sf"/>
</dbReference>
<dbReference type="Pfam" id="PF13855">
    <property type="entry name" value="LRR_8"/>
    <property type="match status" value="2"/>
</dbReference>
<dbReference type="InterPro" id="IPR003591">
    <property type="entry name" value="Leu-rich_rpt_typical-subtyp"/>
</dbReference>
<dbReference type="Gene3D" id="3.40.140.10">
    <property type="entry name" value="Cytidine Deaminase, domain 2"/>
    <property type="match status" value="1"/>
</dbReference>
<dbReference type="PROSITE" id="PS50011">
    <property type="entry name" value="PROTEIN_KINASE_DOM"/>
    <property type="match status" value="1"/>
</dbReference>
<dbReference type="Gene3D" id="3.80.10.10">
    <property type="entry name" value="Ribonuclease Inhibitor"/>
    <property type="match status" value="2"/>
</dbReference>
<dbReference type="PROSITE" id="PS51450">
    <property type="entry name" value="LRR"/>
    <property type="match status" value="1"/>
</dbReference>
<proteinExistence type="predicted"/>
<dbReference type="InterPro" id="IPR016193">
    <property type="entry name" value="Cytidine_deaminase-like"/>
</dbReference>
<evidence type="ECO:0000256" key="4">
    <source>
        <dbReference type="ARBA" id="ARBA00022614"/>
    </source>
</evidence>
<evidence type="ECO:0000256" key="3">
    <source>
        <dbReference type="ARBA" id="ARBA00012766"/>
    </source>
</evidence>
<dbReference type="EMBL" id="JAGKQM010000013">
    <property type="protein sequence ID" value="KAH0894452.1"/>
    <property type="molecule type" value="Genomic_DNA"/>
</dbReference>
<dbReference type="InterPro" id="IPR016192">
    <property type="entry name" value="APOBEC/CMP_deaminase_Zn-bd"/>
</dbReference>
<sequence>MEKVTHKDSHWLSVNYARNHIQHSVVAVHELRKQIDSASTPSLCLPSSSSLSSLFCSERNCSFVRMMNLSRLLLLSMFVLSAMGQLPSQDIMALLEFKKGIKHDPTGFVLNSWNDESIDLNGCPSSWNGIACNGANVADVVLDNLSLSADADLSVFSNLTMLVKLSMANNSISGVLPSNLGSFKSLQFLDLSDNLLSSSLPKEFGRSVSLKNLSLAGNNFSGEVPESLGGLISLQSLDMSRNSFSGPLPKSLTMLNDLLYLNLSSNGFTGKIPRGFDLVPSLQVLDLHGNSFDGNLDGKFFLSTNASYVDLSGNRLLTASGKLLPGVSESIKHLNLSHNLLEGSLTSGFQLFQNLKVLDLSNNQLSGELPGFNYVYDLQVLKLSNNRFSGSLPNNLLKGDSLDLTTLDLSGNNLSGPISAIMSTTLHTLDLSSNSLTGELPLLTGRCVLLDLSNNQFEGNLTRWSKWENVEYLDLSQNRFTGSFPDVTPQLLRANHLNLSHNKLTGSLPERIPTHYPKLGVLDISSNGLDGPLPSTLLSMPTLEEIHLQNNGLTGNIGPLPSSSGSKIRLLDLSHNRFDGDLPSAFGSLNKLQVLNLAANNLSGSLPSSMNEMVSLSSLDLSQNHFTGPLPSNLSSSLVALNVSYNDLSGTVPENLKNFPPPSFYPGNSMLILPAGSTSASEVSKGKPMNLLIKIVIIVSCAIALIILILVAILLFCICKSRRREERSITGKDINRQAQTIPSGSGVVSAEDLVASRKGSSSGILSPDEKLAVATGFSPSKTSNLSWSPGSGDSLPADQQLARLDVRSPDRLVGELQFLDESIKLTPEELSRAPAEVLGRSSHGTSYRATLDNGVFLTVKWLREGVAKQRKEFAKEVKKFANIRHPNVVTLRGYYWARGLNYLHFDRAVPHGNLKATNILLEGEELNARVSDYCLHRLMTQAGTVEQILDAGILGYRAPELAASRKPLPSFKADVYAFGVILLEILTGRCAGDVITGEQEGVDLTDWVRLRVAEGRGAECFDSVLAQEMGSDPVTEKGTKEVLGVALRCIRPIVVNLGEEEKPIKFRNGASNFYGDMQIACLPIPIFSITPRASVPSSTVSSNPRRVFNPASFQNPRPSFFTLSLKRSHRSRTGFKAPPVLAAMRSEEAIDDAFYMRRCVELAKRATGCTSPNPLVGCVIVKDSKIVGEGFHPKAGQPHAEVFALRDAGDLAENATAYVSLEPCNHHGRTPPCTEALIKAKVKRVVVGMVDPNPIVSSSGITRLTDAGIDVTVGVEEDLCKKMNEGFIYRMLTGKPFLALRYSMSVNGCFLDKIGEGASDTGGYYSKLLQEYDAVILSSSLSDKLSSIYSQEETNVSIQPIQIIVASSNAQQSPILASSNMVEDSGLKVVVFTKEDMVAESGVETVVLENINLASILDYCYRRGLCSVLLDLRGDIKDLEVLLRDGFEQKLLQKIVVEVLPEWCVKDDERQVALSMDWLESKAVEDLQPKQLGGNVLLQGYL</sequence>
<evidence type="ECO:0000256" key="2">
    <source>
        <dbReference type="ARBA" id="ARBA00004882"/>
    </source>
</evidence>
<keyword evidence="4" id="KW-0433">Leucine-rich repeat</keyword>
<dbReference type="SUPFAM" id="SSF52047">
    <property type="entry name" value="RNI-like"/>
    <property type="match status" value="1"/>
</dbReference>
<dbReference type="SUPFAM" id="SSF56112">
    <property type="entry name" value="Protein kinase-like (PK-like)"/>
    <property type="match status" value="1"/>
</dbReference>
<keyword evidence="9 11" id="KW-1133">Transmembrane helix</keyword>
<dbReference type="InterPro" id="IPR032675">
    <property type="entry name" value="LRR_dom_sf"/>
</dbReference>
<feature type="domain" description="Protein kinase" evidence="12">
    <location>
        <begin position="737"/>
        <end position="1054"/>
    </location>
</feature>
<dbReference type="Pfam" id="PF00069">
    <property type="entry name" value="Pkinase"/>
    <property type="match status" value="1"/>
</dbReference>
<dbReference type="InterPro" id="IPR002125">
    <property type="entry name" value="CMP_dCMP_dom"/>
</dbReference>
<dbReference type="Gene3D" id="3.30.200.20">
    <property type="entry name" value="Phosphorylase Kinase, domain 1"/>
    <property type="match status" value="1"/>
</dbReference>
<evidence type="ECO:0000313" key="15">
    <source>
        <dbReference type="Proteomes" id="UP000824890"/>
    </source>
</evidence>
<keyword evidence="10 11" id="KW-0472">Membrane</keyword>
<dbReference type="SUPFAM" id="SSF52058">
    <property type="entry name" value="L domain-like"/>
    <property type="match status" value="1"/>
</dbReference>
<dbReference type="PANTHER" id="PTHR48003">
    <property type="entry name" value="OS07G0626500 PROTEIN"/>
    <property type="match status" value="1"/>
</dbReference>
<dbReference type="PANTHER" id="PTHR48003:SF2">
    <property type="entry name" value="PROTEIN KINASE DOMAIN-CONTAINING PROTEIN"/>
    <property type="match status" value="1"/>
</dbReference>
<organism evidence="14 15">
    <name type="scientific">Brassica napus</name>
    <name type="common">Rape</name>
    <dbReference type="NCBI Taxonomy" id="3708"/>
    <lineage>
        <taxon>Eukaryota</taxon>
        <taxon>Viridiplantae</taxon>
        <taxon>Streptophyta</taxon>
        <taxon>Embryophyta</taxon>
        <taxon>Tracheophyta</taxon>
        <taxon>Spermatophyta</taxon>
        <taxon>Magnoliopsida</taxon>
        <taxon>eudicotyledons</taxon>
        <taxon>Gunneridae</taxon>
        <taxon>Pentapetalae</taxon>
        <taxon>rosids</taxon>
        <taxon>malvids</taxon>
        <taxon>Brassicales</taxon>
        <taxon>Brassicaceae</taxon>
        <taxon>Brassiceae</taxon>
        <taxon>Brassica</taxon>
    </lineage>
</organism>
<dbReference type="SUPFAM" id="SSF53597">
    <property type="entry name" value="Dihydrofolate reductase-like"/>
    <property type="match status" value="1"/>
</dbReference>
<evidence type="ECO:0000256" key="6">
    <source>
        <dbReference type="ARBA" id="ARBA00022723"/>
    </source>
</evidence>
<evidence type="ECO:0000256" key="8">
    <source>
        <dbReference type="ARBA" id="ARBA00022833"/>
    </source>
</evidence>
<evidence type="ECO:0000259" key="12">
    <source>
        <dbReference type="PROSITE" id="PS50011"/>
    </source>
</evidence>
<keyword evidence="7" id="KW-0677">Repeat</keyword>
<evidence type="ECO:0000313" key="14">
    <source>
        <dbReference type="EMBL" id="KAH0894452.1"/>
    </source>
</evidence>
<dbReference type="InterPro" id="IPR024072">
    <property type="entry name" value="DHFR-like_dom_sf"/>
</dbReference>
<dbReference type="InterPro" id="IPR053059">
    <property type="entry name" value="Inactive_SerThr-Kinase_ABA"/>
</dbReference>
<dbReference type="InterPro" id="IPR000719">
    <property type="entry name" value="Prot_kinase_dom"/>
</dbReference>
<evidence type="ECO:0000256" key="5">
    <source>
        <dbReference type="ARBA" id="ARBA00022692"/>
    </source>
</evidence>
<dbReference type="Pfam" id="PF00560">
    <property type="entry name" value="LRR_1"/>
    <property type="match status" value="10"/>
</dbReference>
<evidence type="ECO:0000256" key="7">
    <source>
        <dbReference type="ARBA" id="ARBA00022737"/>
    </source>
</evidence>
<dbReference type="SMART" id="SM00369">
    <property type="entry name" value="LRR_TYP"/>
    <property type="match status" value="8"/>
</dbReference>
<comment type="subcellular location">
    <subcellularLocation>
        <location evidence="1">Membrane</location>
    </subcellularLocation>
</comment>
<evidence type="ECO:0000256" key="9">
    <source>
        <dbReference type="ARBA" id="ARBA00022989"/>
    </source>
</evidence>